<dbReference type="SUPFAM" id="SSF53335">
    <property type="entry name" value="S-adenosyl-L-methionine-dependent methyltransferases"/>
    <property type="match status" value="1"/>
</dbReference>
<accession>C5LYH7</accession>
<evidence type="ECO:0000313" key="3">
    <source>
        <dbReference type="Proteomes" id="UP000007800"/>
    </source>
</evidence>
<dbReference type="InterPro" id="IPR029063">
    <property type="entry name" value="SAM-dependent_MTases_sf"/>
</dbReference>
<reference evidence="2 3" key="1">
    <citation type="submission" date="2008-07" db="EMBL/GenBank/DDBJ databases">
        <authorList>
            <person name="El-Sayed N."/>
            <person name="Caler E."/>
            <person name="Inman J."/>
            <person name="Amedeo P."/>
            <person name="Hass B."/>
            <person name="Wortman J."/>
        </authorList>
    </citation>
    <scope>NUCLEOTIDE SEQUENCE [LARGE SCALE GENOMIC DNA]</scope>
    <source>
        <strain evidence="3">ATCC 50983 / TXsc</strain>
    </source>
</reference>
<dbReference type="Gene3D" id="3.40.50.150">
    <property type="entry name" value="Vaccinia Virus protein VP39"/>
    <property type="match status" value="1"/>
</dbReference>
<feature type="region of interest" description="Disordered" evidence="1">
    <location>
        <begin position="25"/>
        <end position="60"/>
    </location>
</feature>
<evidence type="ECO:0000313" key="2">
    <source>
        <dbReference type="EMBL" id="EEQ98215.1"/>
    </source>
</evidence>
<keyword evidence="3" id="KW-1185">Reference proteome</keyword>
<dbReference type="EMBL" id="GG686808">
    <property type="protein sequence ID" value="EEQ98215.1"/>
    <property type="molecule type" value="Genomic_DNA"/>
</dbReference>
<feature type="compositionally biased region" description="Basic and acidic residues" evidence="1">
    <location>
        <begin position="50"/>
        <end position="60"/>
    </location>
</feature>
<dbReference type="InParanoid" id="C5LYH7"/>
<dbReference type="PANTHER" id="PTHR43836">
    <property type="entry name" value="CATECHOL O-METHYLTRANSFERASE 1-RELATED"/>
    <property type="match status" value="1"/>
</dbReference>
<dbReference type="PANTHER" id="PTHR43836:SF2">
    <property type="entry name" value="CATECHOL O-METHYLTRANSFERASE 1-RELATED"/>
    <property type="match status" value="1"/>
</dbReference>
<evidence type="ECO:0008006" key="4">
    <source>
        <dbReference type="Google" id="ProtNLM"/>
    </source>
</evidence>
<dbReference type="GO" id="GO:0008171">
    <property type="term" value="F:O-methyltransferase activity"/>
    <property type="evidence" value="ECO:0007669"/>
    <property type="project" value="TreeGrafter"/>
</dbReference>
<dbReference type="Pfam" id="PF13578">
    <property type="entry name" value="Methyltransf_24"/>
    <property type="match status" value="1"/>
</dbReference>
<protein>
    <recommendedName>
        <fullName evidence="4">O-methyltransferase</fullName>
    </recommendedName>
</protein>
<proteinExistence type="predicted"/>
<dbReference type="RefSeq" id="XP_002765498.1">
    <property type="nucleotide sequence ID" value="XM_002765452.1"/>
</dbReference>
<dbReference type="Proteomes" id="UP000007800">
    <property type="component" value="Unassembled WGS sequence"/>
</dbReference>
<dbReference type="GeneID" id="9040728"/>
<dbReference type="AlphaFoldDB" id="C5LYH7"/>
<gene>
    <name evidence="2" type="ORF">Pmar_PMAR002034</name>
</gene>
<dbReference type="OrthoDB" id="186626at2759"/>
<evidence type="ECO:0000256" key="1">
    <source>
        <dbReference type="SAM" id="MobiDB-lite"/>
    </source>
</evidence>
<organism evidence="3">
    <name type="scientific">Perkinsus marinus (strain ATCC 50983 / TXsc)</name>
    <dbReference type="NCBI Taxonomy" id="423536"/>
    <lineage>
        <taxon>Eukaryota</taxon>
        <taxon>Sar</taxon>
        <taxon>Alveolata</taxon>
        <taxon>Perkinsozoa</taxon>
        <taxon>Perkinsea</taxon>
        <taxon>Perkinsida</taxon>
        <taxon>Perkinsidae</taxon>
        <taxon>Perkinsus</taxon>
    </lineage>
</organism>
<name>C5LYH7_PERM5</name>
<dbReference type="OMA" id="NVYHPNP"/>
<sequence length="300" mass="32406">MGIVVRAASPAEVAHAYLLEHEGPTADAVPRSGKTAVGELKPGNVYHPNPADHRADSGSLDDRLVEHVVTTAEGGSLENCIREAEGFSKRYGGGLTLGDEKGEIIASTVATTTTPKDQDRLHILELGSHSGDGTLRFLSGAGRRKVSIVSVEENPHWLQLGKQLVSHAIRDPSTGKARHSIRYRAMLLPDDMTDLIESLQSSGMAKADIVFMDHEPSHFKQDLEKMIERGFAGPGTVVIVDNAGTKAAMMRDYLDLVQKADAISSPTGLVRFNTVLRKVSKPYYDALAVSRIEEASSEEL</sequence>